<dbReference type="Gene3D" id="3.90.1150.10">
    <property type="entry name" value="Aspartate Aminotransferase, domain 1"/>
    <property type="match status" value="1"/>
</dbReference>
<dbReference type="AlphaFoldDB" id="A0A8H5EE99"/>
<evidence type="ECO:0000313" key="4">
    <source>
        <dbReference type="Proteomes" id="UP000558688"/>
    </source>
</evidence>
<dbReference type="SUPFAM" id="SSF53383">
    <property type="entry name" value="PLP-dependent transferases"/>
    <property type="match status" value="1"/>
</dbReference>
<sequence length="157" mass="17261">MSSNNQDSNHEFRSLYPALDEDELARKSNAYLGNTGVSYRKELIVRSEGRSIWTASGHTFLDWTSGQMSCLLGHGHPEIVKVVAEHAAKLDHLFTGMLSPPVIALAERLCNMLPPGLDRAFFLSTGGESNETELLQIHNNILGCAATSEIFMSKLIT</sequence>
<evidence type="ECO:0000313" key="3">
    <source>
        <dbReference type="EMBL" id="KAF5257523.1"/>
    </source>
</evidence>
<keyword evidence="2" id="KW-0663">Pyridoxal phosphate</keyword>
<dbReference type="GO" id="GO:0005739">
    <property type="term" value="C:mitochondrion"/>
    <property type="evidence" value="ECO:0007669"/>
    <property type="project" value="TreeGrafter"/>
</dbReference>
<dbReference type="PANTHER" id="PTHR45688">
    <property type="match status" value="1"/>
</dbReference>
<dbReference type="PANTHER" id="PTHR45688:SF13">
    <property type="entry name" value="ALANINE--GLYOXYLATE AMINOTRANSFERASE 2-LIKE"/>
    <property type="match status" value="1"/>
</dbReference>
<evidence type="ECO:0008006" key="5">
    <source>
        <dbReference type="Google" id="ProtNLM"/>
    </source>
</evidence>
<accession>A0A8H5EE99</accession>
<dbReference type="InterPro" id="IPR005814">
    <property type="entry name" value="Aminotrans_3"/>
</dbReference>
<evidence type="ECO:0000256" key="2">
    <source>
        <dbReference type="ARBA" id="ARBA00022898"/>
    </source>
</evidence>
<comment type="similarity">
    <text evidence="1">Belongs to the class-III pyridoxal-phosphate-dependent aminotransferase family.</text>
</comment>
<dbReference type="InterPro" id="IPR015424">
    <property type="entry name" value="PyrdxlP-dep_Trfase"/>
</dbReference>
<proteinExistence type="inferred from homology"/>
<dbReference type="InterPro" id="IPR015421">
    <property type="entry name" value="PyrdxlP-dep_Trfase_major"/>
</dbReference>
<dbReference type="GO" id="GO:0008483">
    <property type="term" value="F:transaminase activity"/>
    <property type="evidence" value="ECO:0007669"/>
    <property type="project" value="InterPro"/>
</dbReference>
<dbReference type="Pfam" id="PF00202">
    <property type="entry name" value="Aminotran_3"/>
    <property type="match status" value="1"/>
</dbReference>
<dbReference type="GO" id="GO:0030170">
    <property type="term" value="F:pyridoxal phosphate binding"/>
    <property type="evidence" value="ECO:0007669"/>
    <property type="project" value="InterPro"/>
</dbReference>
<reference evidence="3" key="1">
    <citation type="submission" date="2020-02" db="EMBL/GenBank/DDBJ databases">
        <title>Identification and distribution of gene clusters putatively required for synthesis of sphingolipid metabolism inhibitors in phylogenetically diverse species of the filamentous fungus Fusarium.</title>
        <authorList>
            <person name="Kim H.-S."/>
            <person name="Busman M."/>
            <person name="Brown D.W."/>
            <person name="Divon H."/>
            <person name="Uhlig S."/>
            <person name="Proctor R.H."/>
        </authorList>
    </citation>
    <scope>NUCLEOTIDE SEQUENCE [LARGE SCALE GENOMIC DNA]</scope>
    <source>
        <strain evidence="3">NRRL 39464</strain>
    </source>
</reference>
<dbReference type="EMBL" id="JAAFOW010002266">
    <property type="protein sequence ID" value="KAF5257523.1"/>
    <property type="molecule type" value="Genomic_DNA"/>
</dbReference>
<organism evidence="3 4">
    <name type="scientific">Fusarium oxysporum</name>
    <name type="common">Fusarium vascular wilt</name>
    <dbReference type="NCBI Taxonomy" id="5507"/>
    <lineage>
        <taxon>Eukaryota</taxon>
        <taxon>Fungi</taxon>
        <taxon>Dikarya</taxon>
        <taxon>Ascomycota</taxon>
        <taxon>Pezizomycotina</taxon>
        <taxon>Sordariomycetes</taxon>
        <taxon>Hypocreomycetidae</taxon>
        <taxon>Hypocreales</taxon>
        <taxon>Nectriaceae</taxon>
        <taxon>Fusarium</taxon>
        <taxon>Fusarium oxysporum species complex</taxon>
    </lineage>
</organism>
<gene>
    <name evidence="3" type="ORF">FOXYS1_11959</name>
</gene>
<protein>
    <recommendedName>
        <fullName evidence="5">Aspartate aminotransferase family protein</fullName>
    </recommendedName>
</protein>
<comment type="caution">
    <text evidence="3">The sequence shown here is derived from an EMBL/GenBank/DDBJ whole genome shotgun (WGS) entry which is preliminary data.</text>
</comment>
<dbReference type="Gene3D" id="3.40.640.10">
    <property type="entry name" value="Type I PLP-dependent aspartate aminotransferase-like (Major domain)"/>
    <property type="match status" value="1"/>
</dbReference>
<dbReference type="Proteomes" id="UP000558688">
    <property type="component" value="Unassembled WGS sequence"/>
</dbReference>
<dbReference type="InterPro" id="IPR015422">
    <property type="entry name" value="PyrdxlP-dep_Trfase_small"/>
</dbReference>
<evidence type="ECO:0000256" key="1">
    <source>
        <dbReference type="ARBA" id="ARBA00008954"/>
    </source>
</evidence>
<name>A0A8H5EE99_FUSOX</name>